<dbReference type="Pfam" id="PF11305">
    <property type="entry name" value="DUF3107"/>
    <property type="match status" value="1"/>
</dbReference>
<dbReference type="Proteomes" id="UP001500051">
    <property type="component" value="Unassembled WGS sequence"/>
</dbReference>
<proteinExistence type="predicted"/>
<organism evidence="1 2">
    <name type="scientific">Microlunatus aurantiacus</name>
    <dbReference type="NCBI Taxonomy" id="446786"/>
    <lineage>
        <taxon>Bacteria</taxon>
        <taxon>Bacillati</taxon>
        <taxon>Actinomycetota</taxon>
        <taxon>Actinomycetes</taxon>
        <taxon>Propionibacteriales</taxon>
        <taxon>Propionibacteriaceae</taxon>
        <taxon>Microlunatus</taxon>
    </lineage>
</organism>
<name>A0ABP7CX80_9ACTN</name>
<comment type="caution">
    <text evidence="1">The sequence shown here is derived from an EMBL/GenBank/DDBJ whole genome shotgun (WGS) entry which is preliminary data.</text>
</comment>
<accession>A0ABP7CX80</accession>
<evidence type="ECO:0000313" key="2">
    <source>
        <dbReference type="Proteomes" id="UP001500051"/>
    </source>
</evidence>
<dbReference type="InterPro" id="IPR021456">
    <property type="entry name" value="DUF3107"/>
</dbReference>
<sequence>MDIKVGVKQVSREIVVESNQTAAEVEKAVATALGEDSVLVLTDAHGRKVLVPAASIGYIDIGEESARRVGFGSS</sequence>
<keyword evidence="2" id="KW-1185">Reference proteome</keyword>
<gene>
    <name evidence="1" type="ORF">GCM10022204_10270</name>
</gene>
<reference evidence="2" key="1">
    <citation type="journal article" date="2019" name="Int. J. Syst. Evol. Microbiol.">
        <title>The Global Catalogue of Microorganisms (GCM) 10K type strain sequencing project: providing services to taxonomists for standard genome sequencing and annotation.</title>
        <authorList>
            <consortium name="The Broad Institute Genomics Platform"/>
            <consortium name="The Broad Institute Genome Sequencing Center for Infectious Disease"/>
            <person name="Wu L."/>
            <person name="Ma J."/>
        </authorList>
    </citation>
    <scope>NUCLEOTIDE SEQUENCE [LARGE SCALE GENOMIC DNA]</scope>
    <source>
        <strain evidence="2">JCM 16548</strain>
    </source>
</reference>
<dbReference type="RefSeq" id="WP_344811189.1">
    <property type="nucleotide sequence ID" value="NZ_BAAAYX010000002.1"/>
</dbReference>
<evidence type="ECO:0000313" key="1">
    <source>
        <dbReference type="EMBL" id="GAA3696222.1"/>
    </source>
</evidence>
<dbReference type="EMBL" id="BAAAYX010000002">
    <property type="protein sequence ID" value="GAA3696222.1"/>
    <property type="molecule type" value="Genomic_DNA"/>
</dbReference>
<protein>
    <submittedName>
        <fullName evidence="1">DUF3107 domain-containing protein</fullName>
    </submittedName>
</protein>